<dbReference type="GO" id="GO:0004017">
    <property type="term" value="F:AMP kinase activity"/>
    <property type="evidence" value="ECO:0007669"/>
    <property type="project" value="UniProtKB-UniRule"/>
</dbReference>
<comment type="similarity">
    <text evidence="5 6">Belongs to the adenylate kinase family.</text>
</comment>
<feature type="binding site" evidence="5">
    <location>
        <position position="134"/>
    </location>
    <ligand>
        <name>AMP</name>
        <dbReference type="ChEBI" id="CHEBI:456215"/>
    </ligand>
</feature>
<keyword evidence="5 7" id="KW-0067">ATP-binding</keyword>
<sequence length="193" mass="21183">MINLILFGPPGAGKGTQSAKIIEKYSLMHISTGDLFRKHLKEGTPLGKLAQDYMSKGNLVPDQLVIDMVDDKIKSSGQIAGIIFDGFPRTTPQAEALDKLLASKGAPIKVLIELVVPEEELKKRLAERAVKENRPDDAKPEVIANRISVYKAETVSVADYYKKLGKYSSIVGVGDIENIFSNLCREIDKSLLL</sequence>
<evidence type="ECO:0000256" key="7">
    <source>
        <dbReference type="RuleBase" id="RU003331"/>
    </source>
</evidence>
<evidence type="ECO:0000313" key="8">
    <source>
        <dbReference type="EMBL" id="AYB30230.1"/>
    </source>
</evidence>
<dbReference type="UniPathway" id="UPA00588">
    <property type="reaction ID" value="UER00649"/>
</dbReference>
<keyword evidence="5" id="KW-0963">Cytoplasm</keyword>
<name>A0A385SLC3_9BACT</name>
<comment type="function">
    <text evidence="5">Catalyzes the reversible transfer of the terminal phosphate group between ATP and AMP. Plays an important role in cellular energy homeostasis and in adenine nucleotide metabolism.</text>
</comment>
<dbReference type="GO" id="GO:0005737">
    <property type="term" value="C:cytoplasm"/>
    <property type="evidence" value="ECO:0007669"/>
    <property type="project" value="UniProtKB-SubCell"/>
</dbReference>
<proteinExistence type="inferred from homology"/>
<comment type="catalytic activity">
    <reaction evidence="5 7">
        <text>AMP + ATP = 2 ADP</text>
        <dbReference type="Rhea" id="RHEA:12973"/>
        <dbReference type="ChEBI" id="CHEBI:30616"/>
        <dbReference type="ChEBI" id="CHEBI:456215"/>
        <dbReference type="ChEBI" id="CHEBI:456216"/>
        <dbReference type="EC" id="2.7.4.3"/>
    </reaction>
</comment>
<keyword evidence="3 5" id="KW-0547">Nucleotide-binding</keyword>
<feature type="binding site" evidence="5">
    <location>
        <begin position="11"/>
        <end position="16"/>
    </location>
    <ligand>
        <name>ATP</name>
        <dbReference type="ChEBI" id="CHEBI:30616"/>
    </ligand>
</feature>
<dbReference type="GO" id="GO:0044209">
    <property type="term" value="P:AMP salvage"/>
    <property type="evidence" value="ECO:0007669"/>
    <property type="project" value="UniProtKB-UniRule"/>
</dbReference>
<evidence type="ECO:0000256" key="6">
    <source>
        <dbReference type="RuleBase" id="RU003330"/>
    </source>
</evidence>
<dbReference type="SUPFAM" id="SSF52540">
    <property type="entry name" value="P-loop containing nucleoside triphosphate hydrolases"/>
    <property type="match status" value="1"/>
</dbReference>
<keyword evidence="4 5" id="KW-0418">Kinase</keyword>
<feature type="binding site" evidence="5">
    <location>
        <begin position="58"/>
        <end position="60"/>
    </location>
    <ligand>
        <name>AMP</name>
        <dbReference type="ChEBI" id="CHEBI:456215"/>
    </ligand>
</feature>
<dbReference type="InterPro" id="IPR000850">
    <property type="entry name" value="Adenylat/UMP-CMP_kin"/>
</dbReference>
<evidence type="ECO:0000256" key="4">
    <source>
        <dbReference type="ARBA" id="ARBA00022777"/>
    </source>
</evidence>
<feature type="binding site" evidence="5">
    <location>
        <position position="93"/>
    </location>
    <ligand>
        <name>AMP</name>
        <dbReference type="ChEBI" id="CHEBI:456215"/>
    </ligand>
</feature>
<feature type="binding site" evidence="5">
    <location>
        <position position="174"/>
    </location>
    <ligand>
        <name>ATP</name>
        <dbReference type="ChEBI" id="CHEBI:30616"/>
    </ligand>
</feature>
<keyword evidence="9" id="KW-1185">Reference proteome</keyword>
<dbReference type="PANTHER" id="PTHR23359">
    <property type="entry name" value="NUCLEOTIDE KINASE"/>
    <property type="match status" value="1"/>
</dbReference>
<dbReference type="HAMAP" id="MF_00235">
    <property type="entry name" value="Adenylate_kinase_Adk"/>
    <property type="match status" value="1"/>
</dbReference>
<accession>A0A385SLC3</accession>
<dbReference type="RefSeq" id="WP_119753515.1">
    <property type="nucleotide sequence ID" value="NZ_CP032382.1"/>
</dbReference>
<dbReference type="CDD" id="cd01428">
    <property type="entry name" value="ADK"/>
    <property type="match status" value="1"/>
</dbReference>
<dbReference type="OrthoDB" id="9805030at2"/>
<dbReference type="EMBL" id="CP032382">
    <property type="protein sequence ID" value="AYB30230.1"/>
    <property type="molecule type" value="Genomic_DNA"/>
</dbReference>
<dbReference type="Proteomes" id="UP000266183">
    <property type="component" value="Chromosome"/>
</dbReference>
<feature type="binding site" evidence="5">
    <location>
        <position position="146"/>
    </location>
    <ligand>
        <name>AMP</name>
        <dbReference type="ChEBI" id="CHEBI:456215"/>
    </ligand>
</feature>
<dbReference type="Pfam" id="PF00406">
    <property type="entry name" value="ADK"/>
    <property type="match status" value="1"/>
</dbReference>
<dbReference type="EC" id="2.7.4.3" evidence="5 7"/>
<dbReference type="NCBIfam" id="NF011100">
    <property type="entry name" value="PRK14527.1"/>
    <property type="match status" value="1"/>
</dbReference>
<dbReference type="Gene3D" id="3.40.50.300">
    <property type="entry name" value="P-loop containing nucleotide triphosphate hydrolases"/>
    <property type="match status" value="1"/>
</dbReference>
<dbReference type="NCBIfam" id="NF001381">
    <property type="entry name" value="PRK00279.1-3"/>
    <property type="match status" value="1"/>
</dbReference>
<keyword evidence="2 5" id="KW-0545">Nucleotide biosynthesis</keyword>
<feature type="region of interest" description="NMP" evidence="5">
    <location>
        <begin position="31"/>
        <end position="60"/>
    </location>
</feature>
<dbReference type="AlphaFoldDB" id="A0A385SLC3"/>
<evidence type="ECO:0000256" key="5">
    <source>
        <dbReference type="HAMAP-Rule" id="MF_00235"/>
    </source>
</evidence>
<dbReference type="InterPro" id="IPR027417">
    <property type="entry name" value="P-loop_NTPase"/>
</dbReference>
<comment type="pathway">
    <text evidence="5">Purine metabolism; AMP biosynthesis via salvage pathway; AMP from ADP: step 1/1.</text>
</comment>
<comment type="subcellular location">
    <subcellularLocation>
        <location evidence="5 7">Cytoplasm</location>
    </subcellularLocation>
</comment>
<dbReference type="KEGG" id="chk:D4L85_06360"/>
<feature type="binding site" evidence="5">
    <location>
        <begin position="86"/>
        <end position="89"/>
    </location>
    <ligand>
        <name>AMP</name>
        <dbReference type="ChEBI" id="CHEBI:456215"/>
    </ligand>
</feature>
<evidence type="ECO:0000256" key="1">
    <source>
        <dbReference type="ARBA" id="ARBA00022679"/>
    </source>
</evidence>
<dbReference type="NCBIfam" id="NF011105">
    <property type="entry name" value="PRK14532.1"/>
    <property type="match status" value="1"/>
</dbReference>
<dbReference type="PRINTS" id="PR00094">
    <property type="entry name" value="ADENYLTKNASE"/>
</dbReference>
<organism evidence="8 9">
    <name type="scientific">Chryseolinea soli</name>
    <dbReference type="NCBI Taxonomy" id="2321403"/>
    <lineage>
        <taxon>Bacteria</taxon>
        <taxon>Pseudomonadati</taxon>
        <taxon>Bacteroidota</taxon>
        <taxon>Cytophagia</taxon>
        <taxon>Cytophagales</taxon>
        <taxon>Fulvivirgaceae</taxon>
        <taxon>Chryseolinea</taxon>
    </lineage>
</organism>
<feature type="binding site" evidence="5">
    <location>
        <position position="37"/>
    </location>
    <ligand>
        <name>AMP</name>
        <dbReference type="ChEBI" id="CHEBI:456215"/>
    </ligand>
</feature>
<comment type="domain">
    <text evidence="5">Consists of three domains, a large central CORE domain and two small peripheral domains, NMPbind and LID, which undergo movements during catalysis. The LID domain closes over the site of phosphoryl transfer upon ATP binding. Assembling and dissambling the active center during each catalytic cycle provides an effective means to prevent ATP hydrolysis.</text>
</comment>
<reference evidence="9" key="1">
    <citation type="submission" date="2018-09" db="EMBL/GenBank/DDBJ databases">
        <title>Chryseolinea sp. KIS68-18 isolated from soil.</title>
        <authorList>
            <person name="Weon H.-Y."/>
            <person name="Kwon S.-W."/>
            <person name="Lee S.A."/>
        </authorList>
    </citation>
    <scope>NUCLEOTIDE SEQUENCE [LARGE SCALE GENOMIC DNA]</scope>
    <source>
        <strain evidence="9">KIS68-18</strain>
    </source>
</reference>
<keyword evidence="1 5" id="KW-0808">Transferase</keyword>
<evidence type="ECO:0000256" key="3">
    <source>
        <dbReference type="ARBA" id="ARBA00022741"/>
    </source>
</evidence>
<gene>
    <name evidence="5" type="primary">adk</name>
    <name evidence="8" type="ORF">D4L85_06360</name>
</gene>
<dbReference type="PROSITE" id="PS00113">
    <property type="entry name" value="ADENYLATE_KINASE"/>
    <property type="match status" value="1"/>
</dbReference>
<dbReference type="GO" id="GO:0005524">
    <property type="term" value="F:ATP binding"/>
    <property type="evidence" value="ECO:0007669"/>
    <property type="project" value="UniProtKB-UniRule"/>
</dbReference>
<comment type="subunit">
    <text evidence="5 7">Monomer.</text>
</comment>
<protein>
    <recommendedName>
        <fullName evidence="5 7">Adenylate kinase</fullName>
        <shortName evidence="5">AK</shortName>
        <ecNumber evidence="5 7">2.7.4.3</ecNumber>
    </recommendedName>
    <alternativeName>
        <fullName evidence="5">ATP-AMP transphosphorylase</fullName>
    </alternativeName>
    <alternativeName>
        <fullName evidence="5">ATP:AMP phosphotransferase</fullName>
    </alternativeName>
    <alternativeName>
        <fullName evidence="5">Adenylate monophosphate kinase</fullName>
    </alternativeName>
</protein>
<feature type="binding site" evidence="5">
    <location>
        <position position="32"/>
    </location>
    <ligand>
        <name>AMP</name>
        <dbReference type="ChEBI" id="CHEBI:456215"/>
    </ligand>
</feature>
<dbReference type="InterPro" id="IPR033690">
    <property type="entry name" value="Adenylat_kinase_CS"/>
</dbReference>
<feature type="binding site" evidence="5">
    <location>
        <position position="128"/>
    </location>
    <ligand>
        <name>ATP</name>
        <dbReference type="ChEBI" id="CHEBI:30616"/>
    </ligand>
</feature>
<comment type="caution">
    <text evidence="5">Lacks conserved residue(s) required for the propagation of feature annotation.</text>
</comment>
<evidence type="ECO:0000256" key="2">
    <source>
        <dbReference type="ARBA" id="ARBA00022727"/>
    </source>
</evidence>
<evidence type="ECO:0000313" key="9">
    <source>
        <dbReference type="Proteomes" id="UP000266183"/>
    </source>
</evidence>